<dbReference type="InterPro" id="IPR011109">
    <property type="entry name" value="DNA_bind_recombinase_dom"/>
</dbReference>
<dbReference type="HOGENOM" id="CLU_522558_0_0_5"/>
<dbReference type="Pfam" id="PF00239">
    <property type="entry name" value="Resolvase"/>
    <property type="match status" value="1"/>
</dbReference>
<dbReference type="STRING" id="342108.amb1197"/>
<dbReference type="SMART" id="SM00857">
    <property type="entry name" value="Resolvase"/>
    <property type="match status" value="1"/>
</dbReference>
<dbReference type="PROSITE" id="PS51737">
    <property type="entry name" value="RECOMBINASE_DNA_BIND"/>
    <property type="match status" value="1"/>
</dbReference>
<dbReference type="InterPro" id="IPR036162">
    <property type="entry name" value="Resolvase-like_N_sf"/>
</dbReference>
<gene>
    <name evidence="3" type="ordered locus">amb1197</name>
</gene>
<dbReference type="InterPro" id="IPR038109">
    <property type="entry name" value="DNA_bind_recomb_sf"/>
</dbReference>
<evidence type="ECO:0000259" key="1">
    <source>
        <dbReference type="PROSITE" id="PS51736"/>
    </source>
</evidence>
<name>Q2W824_PARM1</name>
<evidence type="ECO:0000313" key="3">
    <source>
        <dbReference type="EMBL" id="BAE50001.1"/>
    </source>
</evidence>
<dbReference type="PROSITE" id="PS51736">
    <property type="entry name" value="RECOMBINASES_3"/>
    <property type="match status" value="1"/>
</dbReference>
<dbReference type="KEGG" id="mag:amb1197"/>
<accession>Q2W824</accession>
<reference evidence="3 4" key="1">
    <citation type="journal article" date="2005" name="DNA Res.">
        <title>Complete genome sequence of the facultative anaerobic magnetotactic bacterium Magnetospirillum sp. strain AMB-1.</title>
        <authorList>
            <person name="Matsunaga T."/>
            <person name="Okamura Y."/>
            <person name="Fukuda Y."/>
            <person name="Wahyudi A.T."/>
            <person name="Murase Y."/>
            <person name="Takeyama H."/>
        </authorList>
    </citation>
    <scope>NUCLEOTIDE SEQUENCE [LARGE SCALE GENOMIC DNA]</scope>
    <source>
        <strain evidence="4">ATCC 700264 / AMB-1</strain>
    </source>
</reference>
<dbReference type="EMBL" id="AP007255">
    <property type="protein sequence ID" value="BAE50001.1"/>
    <property type="molecule type" value="Genomic_DNA"/>
</dbReference>
<dbReference type="FunFam" id="3.40.50.1390:FF:000008">
    <property type="entry name" value="DNA recombinase"/>
    <property type="match status" value="1"/>
</dbReference>
<sequence>MTDENRQELSSGSSAGPPRIRVAQYVRMSTEHQQYSTENQADAIRQYADDHGFEIVRTYRDDGKSGLRLDGRKALQNLLDDVQSGRADFSIVLVYDVSRWGRFQNPDEGAYYELCCDLAGIAVHYCAEQFDNDGSPFSHIIKALKRTMAGEYCRELSVKVFTGQRRLITLGYRQGGPAGFGLRRQLIDHTGTQKNVLDRGEQKSIQTDRVILIPGPPEEIEVVRSIYRAFVVDGKSEREIALALNGRGIATDLGRPWTRGTVHQVLINEKYIGNNVWNRRSFKLKKKRVENAPDDWVRADAVFSPIIDHALFDAAQTIIRGRSQRLSSEEMLELLRELLERRGFLSGIMIDEADHCPSSSAYQSRFGSLLRAYELVGFTPDRDYRYIEINRLLRRMHPQVLADTVAGIEQTGGRVEQDPVTDLLTINREFTASLVIVRCQETPAGSLRWHIRLDTGLCPDITIAVRMDPANAQARDYYLLPNRDMTGPRLRLGEHNGIALDSFRFDTLEPLFGMAARIGLLEVA</sequence>
<organism evidence="3 4">
    <name type="scientific">Paramagnetospirillum magneticum (strain ATCC 700264 / AMB-1)</name>
    <name type="common">Magnetospirillum magneticum</name>
    <dbReference type="NCBI Taxonomy" id="342108"/>
    <lineage>
        <taxon>Bacteria</taxon>
        <taxon>Pseudomonadati</taxon>
        <taxon>Pseudomonadota</taxon>
        <taxon>Alphaproteobacteria</taxon>
        <taxon>Rhodospirillales</taxon>
        <taxon>Magnetospirillaceae</taxon>
        <taxon>Paramagnetospirillum</taxon>
    </lineage>
</organism>
<dbReference type="PANTHER" id="PTHR30461:SF23">
    <property type="entry name" value="DNA RECOMBINASE-RELATED"/>
    <property type="match status" value="1"/>
</dbReference>
<dbReference type="Pfam" id="PF07508">
    <property type="entry name" value="Recombinase"/>
    <property type="match status" value="1"/>
</dbReference>
<dbReference type="SUPFAM" id="SSF53041">
    <property type="entry name" value="Resolvase-like"/>
    <property type="match status" value="1"/>
</dbReference>
<dbReference type="CDD" id="cd00338">
    <property type="entry name" value="Ser_Recombinase"/>
    <property type="match status" value="1"/>
</dbReference>
<feature type="domain" description="Resolvase/invertase-type recombinase catalytic" evidence="1">
    <location>
        <begin position="21"/>
        <end position="175"/>
    </location>
</feature>
<protein>
    <submittedName>
        <fullName evidence="3">Site-specific recombinase</fullName>
    </submittedName>
</protein>
<dbReference type="Gene3D" id="3.90.1750.20">
    <property type="entry name" value="Putative Large Serine Recombinase, Chain B, Domain 2"/>
    <property type="match status" value="1"/>
</dbReference>
<evidence type="ECO:0000313" key="4">
    <source>
        <dbReference type="Proteomes" id="UP000007058"/>
    </source>
</evidence>
<keyword evidence="4" id="KW-1185">Reference proteome</keyword>
<feature type="domain" description="Recombinase" evidence="2">
    <location>
        <begin position="202"/>
        <end position="325"/>
    </location>
</feature>
<dbReference type="InterPro" id="IPR050639">
    <property type="entry name" value="SSR_resolvase"/>
</dbReference>
<dbReference type="GO" id="GO:0003677">
    <property type="term" value="F:DNA binding"/>
    <property type="evidence" value="ECO:0007669"/>
    <property type="project" value="InterPro"/>
</dbReference>
<dbReference type="Proteomes" id="UP000007058">
    <property type="component" value="Chromosome"/>
</dbReference>
<dbReference type="PANTHER" id="PTHR30461">
    <property type="entry name" value="DNA-INVERTASE FROM LAMBDOID PROPHAGE"/>
    <property type="match status" value="1"/>
</dbReference>
<dbReference type="InterPro" id="IPR006119">
    <property type="entry name" value="Resolv_N"/>
</dbReference>
<dbReference type="AlphaFoldDB" id="Q2W824"/>
<proteinExistence type="predicted"/>
<dbReference type="Gene3D" id="3.40.50.1390">
    <property type="entry name" value="Resolvase, N-terminal catalytic domain"/>
    <property type="match status" value="1"/>
</dbReference>
<dbReference type="GO" id="GO:0000150">
    <property type="term" value="F:DNA strand exchange activity"/>
    <property type="evidence" value="ECO:0007669"/>
    <property type="project" value="InterPro"/>
</dbReference>
<evidence type="ECO:0000259" key="2">
    <source>
        <dbReference type="PROSITE" id="PS51737"/>
    </source>
</evidence>